<dbReference type="GO" id="GO:0043190">
    <property type="term" value="C:ATP-binding cassette (ABC) transporter complex"/>
    <property type="evidence" value="ECO:0007669"/>
    <property type="project" value="InterPro"/>
</dbReference>
<feature type="region of interest" description="Disordered" evidence="1">
    <location>
        <begin position="1"/>
        <end position="23"/>
    </location>
</feature>
<dbReference type="InterPro" id="IPR007210">
    <property type="entry name" value="ABC_Gly_betaine_transp_sub-bd"/>
</dbReference>
<dbReference type="OrthoDB" id="9781705at2"/>
<evidence type="ECO:0000313" key="3">
    <source>
        <dbReference type="EMBL" id="OZI30052.1"/>
    </source>
</evidence>
<dbReference type="RefSeq" id="WP_094854491.1">
    <property type="nucleotide sequence ID" value="NZ_NEVM01000005.1"/>
</dbReference>
<keyword evidence="4" id="KW-1185">Reference proteome</keyword>
<dbReference type="Pfam" id="PF04069">
    <property type="entry name" value="OpuAC"/>
    <property type="match status" value="1"/>
</dbReference>
<gene>
    <name evidence="3" type="ORF">CAL29_18455</name>
</gene>
<reference evidence="4" key="1">
    <citation type="submission" date="2017-05" db="EMBL/GenBank/DDBJ databases">
        <title>Complete and WGS of Bordetella genogroups.</title>
        <authorList>
            <person name="Spilker T."/>
            <person name="Lipuma J."/>
        </authorList>
    </citation>
    <scope>NUCLEOTIDE SEQUENCE [LARGE SCALE GENOMIC DNA]</scope>
    <source>
        <strain evidence="4">AU16122</strain>
    </source>
</reference>
<evidence type="ECO:0000256" key="1">
    <source>
        <dbReference type="SAM" id="MobiDB-lite"/>
    </source>
</evidence>
<dbReference type="SUPFAM" id="SSF53850">
    <property type="entry name" value="Periplasmic binding protein-like II"/>
    <property type="match status" value="1"/>
</dbReference>
<protein>
    <submittedName>
        <fullName evidence="3">Glycine/betaine ABC transporter substrate-binding protein</fullName>
    </submittedName>
</protein>
<dbReference type="Gene3D" id="3.40.190.10">
    <property type="entry name" value="Periplasmic binding protein-like II"/>
    <property type="match status" value="1"/>
</dbReference>
<dbReference type="GO" id="GO:0022857">
    <property type="term" value="F:transmembrane transporter activity"/>
    <property type="evidence" value="ECO:0007669"/>
    <property type="project" value="InterPro"/>
</dbReference>
<dbReference type="Gene3D" id="3.40.190.120">
    <property type="entry name" value="Osmoprotection protein (prox), domain 2"/>
    <property type="match status" value="1"/>
</dbReference>
<dbReference type="AlphaFoldDB" id="A0A261RZH4"/>
<name>A0A261RZH4_9BORD</name>
<evidence type="ECO:0000259" key="2">
    <source>
        <dbReference type="Pfam" id="PF04069"/>
    </source>
</evidence>
<feature type="domain" description="ABC-type glycine betaine transport system substrate-binding" evidence="2">
    <location>
        <begin position="58"/>
        <end position="325"/>
    </location>
</feature>
<dbReference type="Proteomes" id="UP000216020">
    <property type="component" value="Unassembled WGS sequence"/>
</dbReference>
<evidence type="ECO:0000313" key="4">
    <source>
        <dbReference type="Proteomes" id="UP000216020"/>
    </source>
</evidence>
<comment type="caution">
    <text evidence="3">The sequence shown here is derived from an EMBL/GenBank/DDBJ whole genome shotgun (WGS) entry which is preliminary data.</text>
</comment>
<sequence>MSNEHHARRRLPPRAPARKHAAPRLATAARGLARRLGAVLLAAGLLLAWQAPARADAPLRVGGKNFTEQLILSSMTAQYLRAKGYATDLTTGLGSTLMRQALENGQLDVVWDYTGTALVVFNHVQEKLNAEQSYERVKTLDAKKGLVWLRASTVNNTYALAMPHERAEATGITTLSQYAKMVRDTPEKRHPFAVDMEFAARPDGLEPLKKAYDLPLTRRDIIQLDPGLVYTALRNNQVDTGLVYTTDGRVKGFGLVLLRDDLNYFPAYNAAPVVREEILRAHPKLAEQLNALAAQLDNAAMTEMNYQVDIGQRPVDQVATDFLRQHGLI</sequence>
<dbReference type="EMBL" id="NEVM01000005">
    <property type="protein sequence ID" value="OZI30052.1"/>
    <property type="molecule type" value="Genomic_DNA"/>
</dbReference>
<feature type="compositionally biased region" description="Basic residues" evidence="1">
    <location>
        <begin position="1"/>
        <end position="22"/>
    </location>
</feature>
<accession>A0A261RZH4</accession>
<dbReference type="CDD" id="cd13611">
    <property type="entry name" value="PBP2_YehZ"/>
    <property type="match status" value="1"/>
</dbReference>
<organism evidence="3 4">
    <name type="scientific">Bordetella genomosp. 10</name>
    <dbReference type="NCBI Taxonomy" id="1416804"/>
    <lineage>
        <taxon>Bacteria</taxon>
        <taxon>Pseudomonadati</taxon>
        <taxon>Pseudomonadota</taxon>
        <taxon>Betaproteobacteria</taxon>
        <taxon>Burkholderiales</taxon>
        <taxon>Alcaligenaceae</taxon>
        <taxon>Bordetella</taxon>
    </lineage>
</organism>
<proteinExistence type="predicted"/>